<dbReference type="ExpressionAtlas" id="K4B4J8">
    <property type="expression patterns" value="baseline and differential"/>
</dbReference>
<keyword evidence="10" id="KW-0460">Magnesium</keyword>
<evidence type="ECO:0000256" key="5">
    <source>
        <dbReference type="ARBA" id="ARBA00022531"/>
    </source>
</evidence>
<evidence type="ECO:0000256" key="6">
    <source>
        <dbReference type="ARBA" id="ARBA00022553"/>
    </source>
</evidence>
<keyword evidence="17 19" id="KW-0472">Membrane</keyword>
<dbReference type="HOGENOM" id="CLU_054206_3_0_1"/>
<dbReference type="PhylomeDB" id="K4B4J8"/>
<evidence type="ECO:0000256" key="4">
    <source>
        <dbReference type="ARBA" id="ARBA00022494"/>
    </source>
</evidence>
<keyword evidence="18" id="KW-0604">Photosystem II</keyword>
<feature type="transmembrane region" description="Helical" evidence="19">
    <location>
        <begin position="74"/>
        <end position="99"/>
    </location>
</feature>
<dbReference type="Pfam" id="PF00124">
    <property type="entry name" value="Photo_RC"/>
    <property type="match status" value="1"/>
</dbReference>
<dbReference type="Gene3D" id="1.20.85.10">
    <property type="entry name" value="Photosystem II protein D1-like"/>
    <property type="match status" value="1"/>
</dbReference>
<dbReference type="InterPro" id="IPR000484">
    <property type="entry name" value="Photo_RC_L/M"/>
</dbReference>
<evidence type="ECO:0000256" key="19">
    <source>
        <dbReference type="SAM" id="Phobius"/>
    </source>
</evidence>
<keyword evidence="15" id="KW-0560">Oxidoreductase</keyword>
<dbReference type="EnsemblPlants" id="Solyc02g011990.1.1">
    <property type="protein sequence ID" value="Solyc02g011990.1.1"/>
    <property type="gene ID" value="Solyc02g011990.1"/>
</dbReference>
<dbReference type="GO" id="GO:0009772">
    <property type="term" value="P:photosynthetic electron transport in photosystem II"/>
    <property type="evidence" value="ECO:0007669"/>
    <property type="project" value="InterPro"/>
</dbReference>
<reference evidence="20" key="1">
    <citation type="journal article" date="2012" name="Nature">
        <title>The tomato genome sequence provides insights into fleshy fruit evolution.</title>
        <authorList>
            <consortium name="Tomato Genome Consortium"/>
        </authorList>
    </citation>
    <scope>NUCLEOTIDE SEQUENCE [LARGE SCALE GENOMIC DNA]</scope>
    <source>
        <strain evidence="20">cv. Heinz 1706</strain>
    </source>
</reference>
<dbReference type="GO" id="GO:0042170">
    <property type="term" value="C:plastid membrane"/>
    <property type="evidence" value="ECO:0007669"/>
    <property type="project" value="UniProtKB-SubCell"/>
</dbReference>
<feature type="transmembrane region" description="Helical" evidence="19">
    <location>
        <begin position="111"/>
        <end position="131"/>
    </location>
</feature>
<keyword evidence="3" id="KW-0813">Transport</keyword>
<keyword evidence="7" id="KW-0934">Plastid</keyword>
<dbReference type="eggNOG" id="ENOG502QR09">
    <property type="taxonomic scope" value="Eukaryota"/>
</dbReference>
<keyword evidence="6" id="KW-0597">Phosphoprotein</keyword>
<keyword evidence="14" id="KW-0157">Chromophore</keyword>
<evidence type="ECO:0000256" key="1">
    <source>
        <dbReference type="ARBA" id="ARBA00004446"/>
    </source>
</evidence>
<evidence type="ECO:0000256" key="12">
    <source>
        <dbReference type="ARBA" id="ARBA00022989"/>
    </source>
</evidence>
<feature type="transmembrane region" description="Helical" evidence="19">
    <location>
        <begin position="143"/>
        <end position="167"/>
    </location>
</feature>
<sequence>MYFNTGRIHINQLSNHSRDFMGYLSSARLNHSMMIHTLLTATSVFIIAFIDACPADIDGIREPFSRFLLYENNIISGAIIPTSAAIAPVRSATTIFLIYPIGQANFSDGMPLGISCTFNFMIVFQAEYNILMHPFHMLGVARVFDGSLFSATYDAHGCFGLLIFQYASFNKSRSLHFFLAARPVLGIWFTALGISTMAFNLNCFNFNQSVLDSQCRVINTWADIINRANLSMKVMHERNANNFPLDLAAIEPHLQMDKILT</sequence>
<evidence type="ECO:0000256" key="10">
    <source>
        <dbReference type="ARBA" id="ARBA00022842"/>
    </source>
</evidence>
<evidence type="ECO:0000256" key="18">
    <source>
        <dbReference type="ARBA" id="ARBA00023276"/>
    </source>
</evidence>
<keyword evidence="8 19" id="KW-0812">Transmembrane</keyword>
<dbReference type="SMR" id="K4B4J8"/>
<dbReference type="AlphaFoldDB" id="K4B4J8"/>
<dbReference type="Gramene" id="Solyc02g011990.1.1">
    <property type="protein sequence ID" value="Solyc02g011990.1.1"/>
    <property type="gene ID" value="Solyc02g011990.1"/>
</dbReference>
<dbReference type="GO" id="GO:0009523">
    <property type="term" value="C:photosystem II"/>
    <property type="evidence" value="ECO:0007669"/>
    <property type="project" value="UniProtKB-KW"/>
</dbReference>
<evidence type="ECO:0000256" key="16">
    <source>
        <dbReference type="ARBA" id="ARBA00023004"/>
    </source>
</evidence>
<dbReference type="PANTHER" id="PTHR33149:SF12">
    <property type="entry name" value="PHOTOSYSTEM II D2 PROTEIN"/>
    <property type="match status" value="1"/>
</dbReference>
<accession>K4B4J8</accession>
<dbReference type="SUPFAM" id="SSF81483">
    <property type="entry name" value="Bacterial photosystem II reaction centre, L and M subunits"/>
    <property type="match status" value="1"/>
</dbReference>
<feature type="transmembrane region" description="Helical" evidence="19">
    <location>
        <begin position="179"/>
        <end position="199"/>
    </location>
</feature>
<reference evidence="20" key="2">
    <citation type="submission" date="2015-06" db="UniProtKB">
        <authorList>
            <consortium name="EnsemblPlants"/>
        </authorList>
    </citation>
    <scope>IDENTIFICATION</scope>
    <source>
        <strain evidence="20">cv. Heinz 1706</strain>
    </source>
</reference>
<name>K4B4J8_SOLLC</name>
<dbReference type="STRING" id="4081.K4B4J8"/>
<keyword evidence="11" id="KW-0249">Electron transport</keyword>
<dbReference type="InterPro" id="IPR036854">
    <property type="entry name" value="Photo_II_D1/D2_sf"/>
</dbReference>
<dbReference type="GO" id="GO:0046872">
    <property type="term" value="F:metal ion binding"/>
    <property type="evidence" value="ECO:0007669"/>
    <property type="project" value="UniProtKB-KW"/>
</dbReference>
<evidence type="ECO:0000256" key="13">
    <source>
        <dbReference type="ARBA" id="ARBA00022990"/>
    </source>
</evidence>
<comment type="similarity">
    <text evidence="2">Belongs to the reaction center PufL/M/PsbA/D family.</text>
</comment>
<keyword evidence="16" id="KW-0408">Iron</keyword>
<dbReference type="PANTHER" id="PTHR33149">
    <property type="entry name" value="PHOTOSYSTEM II PROTEIN D1"/>
    <property type="match status" value="1"/>
</dbReference>
<evidence type="ECO:0000256" key="8">
    <source>
        <dbReference type="ARBA" id="ARBA00022692"/>
    </source>
</evidence>
<dbReference type="PaxDb" id="4081-Solyc02g011990.1.1"/>
<keyword evidence="5" id="KW-0602">Photosynthesis</keyword>
<comment type="subcellular location">
    <subcellularLocation>
        <location evidence="1">Plastid membrane</location>
        <topology evidence="1">Multi-pass membrane protein</topology>
    </subcellularLocation>
</comment>
<keyword evidence="9" id="KW-0479">Metal-binding</keyword>
<keyword evidence="12 19" id="KW-1133">Transmembrane helix</keyword>
<dbReference type="GO" id="GO:0016168">
    <property type="term" value="F:chlorophyll binding"/>
    <property type="evidence" value="ECO:0007669"/>
    <property type="project" value="UniProtKB-KW"/>
</dbReference>
<evidence type="ECO:0000256" key="17">
    <source>
        <dbReference type="ARBA" id="ARBA00023136"/>
    </source>
</evidence>
<evidence type="ECO:0000256" key="14">
    <source>
        <dbReference type="ARBA" id="ARBA00022991"/>
    </source>
</evidence>
<protein>
    <recommendedName>
        <fullName evidence="22">Photosystem II protein D1</fullName>
    </recommendedName>
</protein>
<dbReference type="Proteomes" id="UP000004994">
    <property type="component" value="Chromosome 2"/>
</dbReference>
<feature type="transmembrane region" description="Helical" evidence="19">
    <location>
        <begin position="33"/>
        <end position="53"/>
    </location>
</feature>
<evidence type="ECO:0008006" key="22">
    <source>
        <dbReference type="Google" id="ProtNLM"/>
    </source>
</evidence>
<evidence type="ECO:0000256" key="15">
    <source>
        <dbReference type="ARBA" id="ARBA00023002"/>
    </source>
</evidence>
<dbReference type="OMA" id="HERNANN"/>
<keyword evidence="4" id="KW-0148">Chlorophyll</keyword>
<evidence type="ECO:0000256" key="2">
    <source>
        <dbReference type="ARBA" id="ARBA00008204"/>
    </source>
</evidence>
<evidence type="ECO:0000256" key="3">
    <source>
        <dbReference type="ARBA" id="ARBA00022448"/>
    </source>
</evidence>
<evidence type="ECO:0000313" key="20">
    <source>
        <dbReference type="EnsemblPlants" id="Solyc02g011990.1.1"/>
    </source>
</evidence>
<evidence type="ECO:0000313" key="21">
    <source>
        <dbReference type="Proteomes" id="UP000004994"/>
    </source>
</evidence>
<evidence type="ECO:0000256" key="9">
    <source>
        <dbReference type="ARBA" id="ARBA00022723"/>
    </source>
</evidence>
<evidence type="ECO:0000256" key="7">
    <source>
        <dbReference type="ARBA" id="ARBA00022640"/>
    </source>
</evidence>
<keyword evidence="13" id="KW-0007">Acetylation</keyword>
<evidence type="ECO:0000256" key="11">
    <source>
        <dbReference type="ARBA" id="ARBA00022982"/>
    </source>
</evidence>
<proteinExistence type="inferred from homology"/>
<dbReference type="InParanoid" id="K4B4J8"/>
<dbReference type="GO" id="GO:0016491">
    <property type="term" value="F:oxidoreductase activity"/>
    <property type="evidence" value="ECO:0007669"/>
    <property type="project" value="UniProtKB-KW"/>
</dbReference>
<organism evidence="20">
    <name type="scientific">Solanum lycopersicum</name>
    <name type="common">Tomato</name>
    <name type="synonym">Lycopersicon esculentum</name>
    <dbReference type="NCBI Taxonomy" id="4081"/>
    <lineage>
        <taxon>Eukaryota</taxon>
        <taxon>Viridiplantae</taxon>
        <taxon>Streptophyta</taxon>
        <taxon>Embryophyta</taxon>
        <taxon>Tracheophyta</taxon>
        <taxon>Spermatophyta</taxon>
        <taxon>Magnoliopsida</taxon>
        <taxon>eudicotyledons</taxon>
        <taxon>Gunneridae</taxon>
        <taxon>Pentapetalae</taxon>
        <taxon>asterids</taxon>
        <taxon>lamiids</taxon>
        <taxon>Solanales</taxon>
        <taxon>Solanaceae</taxon>
        <taxon>Solanoideae</taxon>
        <taxon>Solaneae</taxon>
        <taxon>Solanum</taxon>
        <taxon>Solanum subgen. Lycopersicon</taxon>
    </lineage>
</organism>
<keyword evidence="21" id="KW-1185">Reference proteome</keyword>
<dbReference type="InterPro" id="IPR055266">
    <property type="entry name" value="D1/D2"/>
</dbReference>